<evidence type="ECO:0000313" key="3">
    <source>
        <dbReference type="Proteomes" id="UP001489004"/>
    </source>
</evidence>
<dbReference type="Pfam" id="PF13563">
    <property type="entry name" value="2_5_RNA_ligase2"/>
    <property type="match status" value="1"/>
</dbReference>
<proteinExistence type="predicted"/>
<evidence type="ECO:0000313" key="2">
    <source>
        <dbReference type="EMBL" id="KAK9817064.1"/>
    </source>
</evidence>
<protein>
    <submittedName>
        <fullName evidence="2">Uncharacterized protein</fullName>
    </submittedName>
</protein>
<keyword evidence="3" id="KW-1185">Reference proteome</keyword>
<dbReference type="AlphaFoldDB" id="A0AAW1Q9X2"/>
<dbReference type="Gene3D" id="3.90.1140.10">
    <property type="entry name" value="Cyclic phosphodiesterase"/>
    <property type="match status" value="1"/>
</dbReference>
<dbReference type="PANTHER" id="PTHR37204">
    <property type="entry name" value="TRANSMEMBRANE PROTEIN"/>
    <property type="match status" value="1"/>
</dbReference>
<organism evidence="2 3">
    <name type="scientific">[Myrmecia] bisecta</name>
    <dbReference type="NCBI Taxonomy" id="41462"/>
    <lineage>
        <taxon>Eukaryota</taxon>
        <taxon>Viridiplantae</taxon>
        <taxon>Chlorophyta</taxon>
        <taxon>core chlorophytes</taxon>
        <taxon>Trebouxiophyceae</taxon>
        <taxon>Trebouxiales</taxon>
        <taxon>Trebouxiaceae</taxon>
        <taxon>Myrmecia</taxon>
    </lineage>
</organism>
<evidence type="ECO:0000256" key="1">
    <source>
        <dbReference type="SAM" id="MobiDB-lite"/>
    </source>
</evidence>
<reference evidence="2 3" key="1">
    <citation type="journal article" date="2024" name="Nat. Commun.">
        <title>Phylogenomics reveals the evolutionary origins of lichenization in chlorophyte algae.</title>
        <authorList>
            <person name="Puginier C."/>
            <person name="Libourel C."/>
            <person name="Otte J."/>
            <person name="Skaloud P."/>
            <person name="Haon M."/>
            <person name="Grisel S."/>
            <person name="Petersen M."/>
            <person name="Berrin J.G."/>
            <person name="Delaux P.M."/>
            <person name="Dal Grande F."/>
            <person name="Keller J."/>
        </authorList>
    </citation>
    <scope>NUCLEOTIDE SEQUENCE [LARGE SCALE GENOMIC DNA]</scope>
    <source>
        <strain evidence="2 3">SAG 2043</strain>
    </source>
</reference>
<dbReference type="EMBL" id="JALJOR010000005">
    <property type="protein sequence ID" value="KAK9817064.1"/>
    <property type="molecule type" value="Genomic_DNA"/>
</dbReference>
<dbReference type="Proteomes" id="UP001489004">
    <property type="component" value="Unassembled WGS sequence"/>
</dbReference>
<comment type="caution">
    <text evidence="2">The sequence shown here is derived from an EMBL/GenBank/DDBJ whole genome shotgun (WGS) entry which is preliminary data.</text>
</comment>
<dbReference type="PANTHER" id="PTHR37204:SF1">
    <property type="entry name" value="TRANSMEMBRANE PROTEIN"/>
    <property type="match status" value="1"/>
</dbReference>
<accession>A0AAW1Q9X2</accession>
<name>A0AAW1Q9X2_9CHLO</name>
<feature type="region of interest" description="Disordered" evidence="1">
    <location>
        <begin position="1"/>
        <end position="25"/>
    </location>
</feature>
<gene>
    <name evidence="2" type="ORF">WJX72_009004</name>
</gene>
<sequence>MLQGTLHVKPTGAHPTSRLLAAGGRSGPAQLDAPKCELCIVYDNLADTFGKGGLSLPSVTDISSKFDIQEGLATPLRYSELRLAPSAVRLVVAPLTAAPSMVEQAVEVSDSIRRIIPTGYVVLENDPSLFHVTLFHTSQAFDPRPDPFDPSPDLSTDPQSRPVITPQLLDHELQTVHGLAASVGPINLEVYRVVFADSGTLLLCSIDRSGQLTRLRQQLRASFPGASTKQTSTMHVSLLRVLTPQQLSPDVIRDIQEACDTWTERLRGRTFTLDRLWHIREHIFAAVTGKRVEIRLAEPQVATFR</sequence>
<feature type="region of interest" description="Disordered" evidence="1">
    <location>
        <begin position="141"/>
        <end position="160"/>
    </location>
</feature>